<feature type="binding site" evidence="10">
    <location>
        <position position="260"/>
    </location>
    <ligand>
        <name>a divalent metal cation</name>
        <dbReference type="ChEBI" id="CHEBI:60240"/>
        <note>ligand shared between dimeric partners</note>
    </ligand>
</feature>
<comment type="similarity">
    <text evidence="10">Belongs to the PdxA family.</text>
</comment>
<dbReference type="GO" id="GO:0000287">
    <property type="term" value="F:magnesium ion binding"/>
    <property type="evidence" value="ECO:0007669"/>
    <property type="project" value="UniProtKB-UniRule"/>
</dbReference>
<keyword evidence="3 10" id="KW-0862">Zinc</keyword>
<dbReference type="GO" id="GO:0005737">
    <property type="term" value="C:cytoplasm"/>
    <property type="evidence" value="ECO:0007669"/>
    <property type="project" value="UniProtKB-SubCell"/>
</dbReference>
<keyword evidence="8 10" id="KW-0664">Pyridoxine biosynthesis</keyword>
<keyword evidence="2 10" id="KW-0479">Metal-binding</keyword>
<evidence type="ECO:0000256" key="9">
    <source>
        <dbReference type="ARBA" id="ARBA00023285"/>
    </source>
</evidence>
<dbReference type="EC" id="1.1.1.262" evidence="10"/>
<comment type="subcellular location">
    <subcellularLocation>
        <location evidence="10">Cytoplasm</location>
    </subcellularLocation>
</comment>
<evidence type="ECO:0000256" key="10">
    <source>
        <dbReference type="HAMAP-Rule" id="MF_00536"/>
    </source>
</evidence>
<dbReference type="GO" id="GO:0051287">
    <property type="term" value="F:NAD binding"/>
    <property type="evidence" value="ECO:0007669"/>
    <property type="project" value="InterPro"/>
</dbReference>
<evidence type="ECO:0000256" key="1">
    <source>
        <dbReference type="ARBA" id="ARBA00022490"/>
    </source>
</evidence>
<evidence type="ECO:0000256" key="3">
    <source>
        <dbReference type="ARBA" id="ARBA00022833"/>
    </source>
</evidence>
<comment type="function">
    <text evidence="10">Catalyzes the NAD(P)-dependent oxidation of 4-(phosphooxy)-L-threonine (HTP) into 2-amino-3-oxo-4-(phosphooxy)butyric acid which spontaneously decarboxylates to form 3-amino-2-oxopropyl phosphate (AHAP).</text>
</comment>
<feature type="binding site" evidence="10">
    <location>
        <position position="205"/>
    </location>
    <ligand>
        <name>a divalent metal cation</name>
        <dbReference type="ChEBI" id="CHEBI:60240"/>
        <note>ligand shared between dimeric partners</note>
    </ligand>
</feature>
<dbReference type="SUPFAM" id="SSF53659">
    <property type="entry name" value="Isocitrate/Isopropylmalate dehydrogenase-like"/>
    <property type="match status" value="1"/>
</dbReference>
<gene>
    <name evidence="10 11" type="primary">pdxA</name>
    <name evidence="11" type="ORF">XaplCFBP3122_13865</name>
</gene>
<evidence type="ECO:0000256" key="7">
    <source>
        <dbReference type="ARBA" id="ARBA00023027"/>
    </source>
</evidence>
<evidence type="ECO:0000256" key="6">
    <source>
        <dbReference type="ARBA" id="ARBA00023002"/>
    </source>
</evidence>
<keyword evidence="9 10" id="KW-0170">Cobalt</keyword>
<dbReference type="GO" id="GO:0050897">
    <property type="term" value="F:cobalt ion binding"/>
    <property type="evidence" value="ECO:0007669"/>
    <property type="project" value="UniProtKB-UniRule"/>
</dbReference>
<feature type="binding site" evidence="10">
    <location>
        <position position="132"/>
    </location>
    <ligand>
        <name>substrate</name>
    </ligand>
</feature>
<comment type="cofactor">
    <cofactor evidence="10">
        <name>Zn(2+)</name>
        <dbReference type="ChEBI" id="CHEBI:29105"/>
    </cofactor>
    <cofactor evidence="10">
        <name>Mg(2+)</name>
        <dbReference type="ChEBI" id="CHEBI:18420"/>
    </cofactor>
    <cofactor evidence="10">
        <name>Co(2+)</name>
        <dbReference type="ChEBI" id="CHEBI:48828"/>
    </cofactor>
    <text evidence="10">Binds 1 divalent metal cation per subunit. Can use ions such as Zn(2+), Mg(2+) or Co(2+).</text>
</comment>
<dbReference type="EMBL" id="MIGV01000017">
    <property type="protein sequence ID" value="PPT75268.1"/>
    <property type="molecule type" value="Genomic_DNA"/>
</dbReference>
<dbReference type="GO" id="GO:0008615">
    <property type="term" value="P:pyridoxine biosynthetic process"/>
    <property type="evidence" value="ECO:0007669"/>
    <property type="project" value="UniProtKB-UniRule"/>
</dbReference>
<keyword evidence="7 10" id="KW-0520">NAD</keyword>
<accession>A0A2S6Z2U6</accession>
<keyword evidence="6 10" id="KW-0560">Oxidoreductase</keyword>
<dbReference type="Pfam" id="PF04166">
    <property type="entry name" value="PdxA"/>
    <property type="match status" value="1"/>
</dbReference>
<dbReference type="GO" id="GO:0008270">
    <property type="term" value="F:zinc ion binding"/>
    <property type="evidence" value="ECO:0007669"/>
    <property type="project" value="UniProtKB-UniRule"/>
</dbReference>
<dbReference type="PANTHER" id="PTHR30004">
    <property type="entry name" value="4-HYDROXYTHREONINE-4-PHOSPHATE DEHYDROGENASE"/>
    <property type="match status" value="1"/>
</dbReference>
<feature type="binding site" evidence="10">
    <location>
        <position position="268"/>
    </location>
    <ligand>
        <name>substrate</name>
    </ligand>
</feature>
<protein>
    <recommendedName>
        <fullName evidence="10">4-hydroxythreonine-4-phosphate dehydrogenase</fullName>
        <ecNumber evidence="10">1.1.1.262</ecNumber>
    </recommendedName>
    <alternativeName>
        <fullName evidence="10">4-(phosphohydroxy)-L-threonine dehydrogenase</fullName>
    </alternativeName>
</protein>
<keyword evidence="4 10" id="KW-0460">Magnesium</keyword>
<evidence type="ECO:0000256" key="8">
    <source>
        <dbReference type="ARBA" id="ARBA00023096"/>
    </source>
</evidence>
<evidence type="ECO:0000256" key="5">
    <source>
        <dbReference type="ARBA" id="ARBA00022857"/>
    </source>
</evidence>
<keyword evidence="1 10" id="KW-0963">Cytoplasm</keyword>
<comment type="catalytic activity">
    <reaction evidence="10">
        <text>4-(phosphooxy)-L-threonine + NAD(+) = 3-amino-2-oxopropyl phosphate + CO2 + NADH</text>
        <dbReference type="Rhea" id="RHEA:32275"/>
        <dbReference type="ChEBI" id="CHEBI:16526"/>
        <dbReference type="ChEBI" id="CHEBI:57279"/>
        <dbReference type="ChEBI" id="CHEBI:57540"/>
        <dbReference type="ChEBI" id="CHEBI:57945"/>
        <dbReference type="ChEBI" id="CHEBI:58452"/>
        <dbReference type="EC" id="1.1.1.262"/>
    </reaction>
</comment>
<comment type="caution">
    <text evidence="11">The sequence shown here is derived from an EMBL/GenBank/DDBJ whole genome shotgun (WGS) entry which is preliminary data.</text>
</comment>
<evidence type="ECO:0000256" key="4">
    <source>
        <dbReference type="ARBA" id="ARBA00022842"/>
    </source>
</evidence>
<dbReference type="RefSeq" id="WP_104598504.1">
    <property type="nucleotide sequence ID" value="NZ_MIGV01000017.1"/>
</dbReference>
<organism evidence="11 12">
    <name type="scientific">Xanthomonas arboricola pv. populi</name>
    <dbReference type="NCBI Taxonomy" id="487823"/>
    <lineage>
        <taxon>Bacteria</taxon>
        <taxon>Pseudomonadati</taxon>
        <taxon>Pseudomonadota</taxon>
        <taxon>Gammaproteobacteria</taxon>
        <taxon>Lysobacterales</taxon>
        <taxon>Lysobacteraceae</taxon>
        <taxon>Xanthomonas</taxon>
    </lineage>
</organism>
<dbReference type="Proteomes" id="UP000238270">
    <property type="component" value="Unassembled WGS sequence"/>
</dbReference>
<sequence length="322" mass="33534">MLPSLALVPGEPAGIGPELCVRLAQRPRSDAHLIAYADPDTLHSAAKALSLSVRLLDPDQRARAPGDLPLHPIRQAAPTRFGTADPANAAAVIAGLRGAAGDCLSGKLQGIVTGPVHKAVINAGGIPYTGTTELLAEQAGCPVVMMLANAIVRVALVTTHLPLRAVADAITADTVARCLRITDAAMRRDFGLERPRIAVLGLNPHAGEDGHLGREELDIIIPVLEQLRGDGMQLIGPLPADTAFLPQKLTGFDAVVAMYHDQGLPVLKYSGFEQAVNITLGLPYPRVAVDHGTALELAGRGIADPSSLIAATDLCARLAARG</sequence>
<comment type="caution">
    <text evidence="10">Lacks conserved residue(s) required for the propagation of feature annotation.</text>
</comment>
<reference evidence="11 12" key="1">
    <citation type="submission" date="2016-08" db="EMBL/GenBank/DDBJ databases">
        <title>Evolution of the type three secretion system and type three effector repertoires in Xanthomonas.</title>
        <authorList>
            <person name="Merda D."/>
            <person name="Briand M."/>
            <person name="Bosis E."/>
            <person name="Rousseau C."/>
            <person name="Portier P."/>
            <person name="Jacques M.-A."/>
            <person name="Fischer-Le Saux M."/>
        </authorList>
    </citation>
    <scope>NUCLEOTIDE SEQUENCE [LARGE SCALE GENOMIC DNA]</scope>
    <source>
        <strain evidence="11 12">CFBP 3122</strain>
    </source>
</reference>
<dbReference type="GO" id="GO:0042823">
    <property type="term" value="P:pyridoxal phosphate biosynthetic process"/>
    <property type="evidence" value="ECO:0007669"/>
    <property type="project" value="UniProtKB-UniRule"/>
</dbReference>
<feature type="binding site" evidence="10">
    <location>
        <position position="277"/>
    </location>
    <ligand>
        <name>substrate</name>
    </ligand>
</feature>
<dbReference type="GO" id="GO:0050570">
    <property type="term" value="F:4-hydroxythreonine-4-phosphate dehydrogenase activity"/>
    <property type="evidence" value="ECO:0007669"/>
    <property type="project" value="UniProtKB-UniRule"/>
</dbReference>
<feature type="binding site" evidence="10">
    <location>
        <position position="160"/>
    </location>
    <ligand>
        <name>a divalent metal cation</name>
        <dbReference type="ChEBI" id="CHEBI:60240"/>
        <note>ligand shared between dimeric partners</note>
    </ligand>
</feature>
<comment type="miscellaneous">
    <text evidence="10">The active site is located at the dimer interface.</text>
</comment>
<dbReference type="InterPro" id="IPR005255">
    <property type="entry name" value="PdxA_fam"/>
</dbReference>
<dbReference type="InterPro" id="IPR037510">
    <property type="entry name" value="PdxA"/>
</dbReference>
<dbReference type="Gene3D" id="3.40.718.10">
    <property type="entry name" value="Isopropylmalate Dehydrogenase"/>
    <property type="match status" value="1"/>
</dbReference>
<dbReference type="NCBIfam" id="TIGR00557">
    <property type="entry name" value="pdxA"/>
    <property type="match status" value="1"/>
</dbReference>
<comment type="subunit">
    <text evidence="10">Homodimer.</text>
</comment>
<proteinExistence type="inferred from homology"/>
<evidence type="ECO:0000313" key="11">
    <source>
        <dbReference type="EMBL" id="PPT75268.1"/>
    </source>
</evidence>
<name>A0A2S6Z2U6_9XANT</name>
<evidence type="ECO:0000313" key="12">
    <source>
        <dbReference type="Proteomes" id="UP000238270"/>
    </source>
</evidence>
<dbReference type="HAMAP" id="MF_00536">
    <property type="entry name" value="PdxA"/>
    <property type="match status" value="1"/>
</dbReference>
<feature type="binding site" evidence="10">
    <location>
        <position position="286"/>
    </location>
    <ligand>
        <name>substrate</name>
    </ligand>
</feature>
<dbReference type="UniPathway" id="UPA00244">
    <property type="reaction ID" value="UER00312"/>
</dbReference>
<comment type="pathway">
    <text evidence="10">Cofactor biosynthesis; pyridoxine 5'-phosphate biosynthesis; pyridoxine 5'-phosphate from D-erythrose 4-phosphate: step 4/5.</text>
</comment>
<dbReference type="PANTHER" id="PTHR30004:SF5">
    <property type="entry name" value="4-HYDROXYTHREONINE-4-PHOSPHATE DEHYDROGENASE"/>
    <property type="match status" value="1"/>
</dbReference>
<evidence type="ECO:0000256" key="2">
    <source>
        <dbReference type="ARBA" id="ARBA00022723"/>
    </source>
</evidence>
<keyword evidence="5 10" id="KW-0521">NADP</keyword>
<dbReference type="AlphaFoldDB" id="A0A2S6Z2U6"/>